<organism evidence="1 2">
    <name type="scientific">Epilithonimonas xixisoli</name>
    <dbReference type="NCBI Taxonomy" id="1476462"/>
    <lineage>
        <taxon>Bacteria</taxon>
        <taxon>Pseudomonadati</taxon>
        <taxon>Bacteroidota</taxon>
        <taxon>Flavobacteriia</taxon>
        <taxon>Flavobacteriales</taxon>
        <taxon>Weeksellaceae</taxon>
        <taxon>Chryseobacterium group</taxon>
        <taxon>Epilithonimonas</taxon>
    </lineage>
</organism>
<accession>A0A4R8I4V8</accession>
<dbReference type="OrthoDB" id="1270588at2"/>
<proteinExistence type="predicted"/>
<sequence length="84" mass="10085">MKNSNRPYRKFLPQQKKIEELEKSNSRFKRIYSEYELMSDELWDLESSESTESVPDDFINAIKLQTSYLEEEIEDWLVQDGQST</sequence>
<evidence type="ECO:0000313" key="1">
    <source>
        <dbReference type="EMBL" id="TDX83927.1"/>
    </source>
</evidence>
<keyword evidence="2" id="KW-1185">Reference proteome</keyword>
<comment type="caution">
    <text evidence="1">The sequence shown here is derived from an EMBL/GenBank/DDBJ whole genome shotgun (WGS) entry which is preliminary data.</text>
</comment>
<dbReference type="RefSeq" id="WP_133943982.1">
    <property type="nucleotide sequence ID" value="NZ_SOEO01000002.1"/>
</dbReference>
<reference evidence="1 2" key="1">
    <citation type="submission" date="2019-03" db="EMBL/GenBank/DDBJ databases">
        <title>Genomic Encyclopedia of Type Strains, Phase III (KMG-III): the genomes of soil and plant-associated and newly described type strains.</title>
        <authorList>
            <person name="Whitman W."/>
        </authorList>
    </citation>
    <scope>NUCLEOTIDE SEQUENCE [LARGE SCALE GENOMIC DNA]</scope>
    <source>
        <strain evidence="1 2">CGMCC 1.12802</strain>
    </source>
</reference>
<dbReference type="Proteomes" id="UP000295313">
    <property type="component" value="Unassembled WGS sequence"/>
</dbReference>
<dbReference type="Gene3D" id="6.10.280.50">
    <property type="match status" value="1"/>
</dbReference>
<dbReference type="InterPro" id="IPR038444">
    <property type="entry name" value="DUF465_sf"/>
</dbReference>
<dbReference type="EMBL" id="SOEO01000002">
    <property type="protein sequence ID" value="TDX83927.1"/>
    <property type="molecule type" value="Genomic_DNA"/>
</dbReference>
<protein>
    <submittedName>
        <fullName evidence="1">Uncharacterized protein</fullName>
    </submittedName>
</protein>
<dbReference type="AlphaFoldDB" id="A0A4R8I4V8"/>
<name>A0A4R8I4V8_9FLAO</name>
<evidence type="ECO:0000313" key="2">
    <source>
        <dbReference type="Proteomes" id="UP000295313"/>
    </source>
</evidence>
<gene>
    <name evidence="1" type="ORF">B0I22_1515</name>
</gene>